<name>A0AC61RVH5_9FIRM</name>
<gene>
    <name evidence="1" type="ORF">E5329_13225</name>
</gene>
<evidence type="ECO:0000313" key="2">
    <source>
        <dbReference type="Proteomes" id="UP000304953"/>
    </source>
</evidence>
<organism evidence="1 2">
    <name type="scientific">Petralouisia muris</name>
    <dbReference type="NCBI Taxonomy" id="3032872"/>
    <lineage>
        <taxon>Bacteria</taxon>
        <taxon>Bacillati</taxon>
        <taxon>Bacillota</taxon>
        <taxon>Clostridia</taxon>
        <taxon>Lachnospirales</taxon>
        <taxon>Lachnospiraceae</taxon>
        <taxon>Petralouisia</taxon>
    </lineage>
</organism>
<dbReference type="EMBL" id="SRYA01000024">
    <property type="protein sequence ID" value="TGY95801.1"/>
    <property type="molecule type" value="Genomic_DNA"/>
</dbReference>
<accession>A0AC61RVH5</accession>
<keyword evidence="2" id="KW-1185">Reference proteome</keyword>
<sequence length="588" mass="68084">MEWKFRLEEARIEDYMLFLGVAAEGPYDVKVRSPKVVAVLRNSRDNRRFPISVNSYFPLEDMDACMVYAEYPVNIESIFVGGSREDIVISFDFIYGDTHIRNIPLELSRAPEALEAQGLSFRKETSELVLKGKGSGHEIWMKVWNGCRAVLAPIHQLFTHVIAVLLLPWFFVDAIASILFDISKTYPRNTGSQLRRFFAHISWYHSRFCKYEFGLTGIKMGFAKFFFLLGLLSPIRKNRVFFLSSRRNDMTGNFSFLYEKMKQEPVADMKWVLESREIAAMPLSSMAKIGYYAATSRVILVDDYTPAISRLKLRRNTKLIQLWHACGAFKTFGFSRTGKRGGPKQNSLDHRDYDYAIVSSSEIRQFYAEGFGIAMEKVAATGVPRTDVFFDEAYKTNIVEKLRQQYPVIKGKKVILFAPTFRGYGKQSADYPRSQFDPIEFMGQIPEEYMLIIKHHPFVTMEYEIGEQWKDRILDLSGESEINDLLFITDLLITDYSSVVFEAALLNIPMLMYAFDLRQYIAGRDFYYDYEFFVPGKIVESFPELVEAVCKEDFEEEKLAQFRTRFFDDLDGKSTERVVKLIYGLIQS</sequence>
<reference evidence="1" key="1">
    <citation type="submission" date="2019-04" db="EMBL/GenBank/DDBJ databases">
        <title>Microbes associate with the intestines of laboratory mice.</title>
        <authorList>
            <person name="Navarre W."/>
            <person name="Wong E."/>
            <person name="Huang K."/>
            <person name="Tropini C."/>
            <person name="Ng K."/>
            <person name="Yu B."/>
        </authorList>
    </citation>
    <scope>NUCLEOTIDE SEQUENCE</scope>
    <source>
        <strain evidence="1">NM01_1-7b</strain>
    </source>
</reference>
<dbReference type="Proteomes" id="UP000304953">
    <property type="component" value="Unassembled WGS sequence"/>
</dbReference>
<proteinExistence type="predicted"/>
<comment type="caution">
    <text evidence="1">The sequence shown here is derived from an EMBL/GenBank/DDBJ whole genome shotgun (WGS) entry which is preliminary data.</text>
</comment>
<protein>
    <submittedName>
        <fullName evidence="1">Uncharacterized protein</fullName>
    </submittedName>
</protein>
<evidence type="ECO:0000313" key="1">
    <source>
        <dbReference type="EMBL" id="TGY95801.1"/>
    </source>
</evidence>